<evidence type="ECO:0000313" key="3">
    <source>
        <dbReference type="Proteomes" id="UP000245926"/>
    </source>
</evidence>
<keyword evidence="3" id="KW-1185">Reference proteome</keyword>
<proteinExistence type="predicted"/>
<dbReference type="AlphaFoldDB" id="A0A2U8W5U1"/>
<dbReference type="Proteomes" id="UP000245926">
    <property type="component" value="Chromosome"/>
</dbReference>
<dbReference type="GO" id="GO:0006950">
    <property type="term" value="P:response to stress"/>
    <property type="evidence" value="ECO:0007669"/>
    <property type="project" value="TreeGrafter"/>
</dbReference>
<dbReference type="InterPro" id="IPR036390">
    <property type="entry name" value="WH_DNA-bd_sf"/>
</dbReference>
<feature type="domain" description="HTH marR-type" evidence="1">
    <location>
        <begin position="1"/>
        <end position="139"/>
    </location>
</feature>
<dbReference type="InterPro" id="IPR039422">
    <property type="entry name" value="MarR/SlyA-like"/>
</dbReference>
<dbReference type="SUPFAM" id="SSF46785">
    <property type="entry name" value="Winged helix' DNA-binding domain"/>
    <property type="match status" value="1"/>
</dbReference>
<dbReference type="OrthoDB" id="2287011at2"/>
<reference evidence="3" key="1">
    <citation type="submission" date="2018-05" db="EMBL/GenBank/DDBJ databases">
        <title>Complete Genome Sequence of Methylobacterium sp. 17SD2-17.</title>
        <authorList>
            <person name="Srinivasan S."/>
        </authorList>
    </citation>
    <scope>NUCLEOTIDE SEQUENCE [LARGE SCALE GENOMIC DNA]</scope>
    <source>
        <strain evidence="3">17SD2-17</strain>
    </source>
</reference>
<evidence type="ECO:0000259" key="1">
    <source>
        <dbReference type="PROSITE" id="PS50995"/>
    </source>
</evidence>
<organism evidence="2 3">
    <name type="scientific">Methylobacterium durans</name>
    <dbReference type="NCBI Taxonomy" id="2202825"/>
    <lineage>
        <taxon>Bacteria</taxon>
        <taxon>Pseudomonadati</taxon>
        <taxon>Pseudomonadota</taxon>
        <taxon>Alphaproteobacteria</taxon>
        <taxon>Hyphomicrobiales</taxon>
        <taxon>Methylobacteriaceae</taxon>
        <taxon>Methylobacterium</taxon>
    </lineage>
</organism>
<dbReference type="GO" id="GO:0003700">
    <property type="term" value="F:DNA-binding transcription factor activity"/>
    <property type="evidence" value="ECO:0007669"/>
    <property type="project" value="InterPro"/>
</dbReference>
<dbReference type="Gene3D" id="1.10.10.10">
    <property type="entry name" value="Winged helix-like DNA-binding domain superfamily/Winged helix DNA-binding domain"/>
    <property type="match status" value="1"/>
</dbReference>
<sequence>MDEKLTLTPCHCLAVRQAARQVTQLYDRHLAPTGLRATQFALLSVLDRLGSLAVHELAAHLVMDRTATGRALRPLERDGLVRIGPGRDARTRALSLTPAGHDRLEGARPLWEQAQSAFQAEYGEAEADALRRALGRVVGRLPEPQEGRQA</sequence>
<dbReference type="EMBL" id="CP029550">
    <property type="protein sequence ID" value="AWN41008.1"/>
    <property type="molecule type" value="Genomic_DNA"/>
</dbReference>
<name>A0A2U8W5U1_9HYPH</name>
<dbReference type="InterPro" id="IPR036388">
    <property type="entry name" value="WH-like_DNA-bd_sf"/>
</dbReference>
<accession>A0A2U8W5U1</accession>
<dbReference type="SMART" id="SM00347">
    <property type="entry name" value="HTH_MARR"/>
    <property type="match status" value="1"/>
</dbReference>
<evidence type="ECO:0000313" key="2">
    <source>
        <dbReference type="EMBL" id="AWN41008.1"/>
    </source>
</evidence>
<dbReference type="PROSITE" id="PS50995">
    <property type="entry name" value="HTH_MARR_2"/>
    <property type="match status" value="1"/>
</dbReference>
<dbReference type="PANTHER" id="PTHR33164:SF105">
    <property type="entry name" value="TRANSCRIPTIONAL REPRESSOR PROTEIN-RELATED"/>
    <property type="match status" value="1"/>
</dbReference>
<gene>
    <name evidence="2" type="ORF">DK389_11325</name>
</gene>
<dbReference type="RefSeq" id="WP_109889644.1">
    <property type="nucleotide sequence ID" value="NZ_CP029550.1"/>
</dbReference>
<dbReference type="InterPro" id="IPR000835">
    <property type="entry name" value="HTH_MarR-typ"/>
</dbReference>
<dbReference type="KEGG" id="mets:DK389_11325"/>
<protein>
    <submittedName>
        <fullName evidence="2">MarR family transcriptional regulator</fullName>
    </submittedName>
</protein>
<dbReference type="Pfam" id="PF01047">
    <property type="entry name" value="MarR"/>
    <property type="match status" value="1"/>
</dbReference>
<dbReference type="PANTHER" id="PTHR33164">
    <property type="entry name" value="TRANSCRIPTIONAL REGULATOR, MARR FAMILY"/>
    <property type="match status" value="1"/>
</dbReference>